<feature type="transmembrane region" description="Helical" evidence="5">
    <location>
        <begin position="45"/>
        <end position="65"/>
    </location>
</feature>
<evidence type="ECO:0000256" key="2">
    <source>
        <dbReference type="ARBA" id="ARBA00022670"/>
    </source>
</evidence>
<feature type="domain" description="Peptidase S49" evidence="6">
    <location>
        <begin position="141"/>
        <end position="290"/>
    </location>
</feature>
<evidence type="ECO:0000256" key="5">
    <source>
        <dbReference type="SAM" id="Phobius"/>
    </source>
</evidence>
<dbReference type="Proteomes" id="UP000638014">
    <property type="component" value="Unassembled WGS sequence"/>
</dbReference>
<dbReference type="InterPro" id="IPR029045">
    <property type="entry name" value="ClpP/crotonase-like_dom_sf"/>
</dbReference>
<dbReference type="AlphaFoldDB" id="A0A8J6QIR1"/>
<dbReference type="GO" id="GO:0008236">
    <property type="term" value="F:serine-type peptidase activity"/>
    <property type="evidence" value="ECO:0007669"/>
    <property type="project" value="UniProtKB-KW"/>
</dbReference>
<proteinExistence type="inferred from homology"/>
<organism evidence="7 8">
    <name type="scientific">Neiella litorisoli</name>
    <dbReference type="NCBI Taxonomy" id="2771431"/>
    <lineage>
        <taxon>Bacteria</taxon>
        <taxon>Pseudomonadati</taxon>
        <taxon>Pseudomonadota</taxon>
        <taxon>Gammaproteobacteria</taxon>
        <taxon>Alteromonadales</taxon>
        <taxon>Echinimonadaceae</taxon>
        <taxon>Neiella</taxon>
    </lineage>
</organism>
<keyword evidence="5" id="KW-0812">Transmembrane</keyword>
<dbReference type="RefSeq" id="WP_191144589.1">
    <property type="nucleotide sequence ID" value="NZ_JACXAF010000009.1"/>
</dbReference>
<dbReference type="Gene3D" id="6.20.330.10">
    <property type="match status" value="1"/>
</dbReference>
<evidence type="ECO:0000256" key="3">
    <source>
        <dbReference type="ARBA" id="ARBA00022801"/>
    </source>
</evidence>
<evidence type="ECO:0000259" key="6">
    <source>
        <dbReference type="Pfam" id="PF01343"/>
    </source>
</evidence>
<keyword evidence="8" id="KW-1185">Reference proteome</keyword>
<dbReference type="PANTHER" id="PTHR42987">
    <property type="entry name" value="PEPTIDASE S49"/>
    <property type="match status" value="1"/>
</dbReference>
<keyword evidence="2" id="KW-0645">Protease</keyword>
<evidence type="ECO:0000256" key="1">
    <source>
        <dbReference type="ARBA" id="ARBA00008683"/>
    </source>
</evidence>
<reference evidence="7" key="1">
    <citation type="submission" date="2020-09" db="EMBL/GenBank/DDBJ databases">
        <title>A novel bacterium of genus Neiella, isolated from South China Sea.</title>
        <authorList>
            <person name="Huang H."/>
            <person name="Mo K."/>
            <person name="Hu Y."/>
        </authorList>
    </citation>
    <scope>NUCLEOTIDE SEQUENCE</scope>
    <source>
        <strain evidence="7">HB171785</strain>
    </source>
</reference>
<gene>
    <name evidence="7" type="ORF">IC617_08590</name>
</gene>
<comment type="similarity">
    <text evidence="1">Belongs to the peptidase S49 family.</text>
</comment>
<keyword evidence="3" id="KW-0378">Hydrolase</keyword>
<dbReference type="Pfam" id="PF01343">
    <property type="entry name" value="Peptidase_S49"/>
    <property type="match status" value="1"/>
</dbReference>
<dbReference type="InterPro" id="IPR002142">
    <property type="entry name" value="Peptidase_S49"/>
</dbReference>
<protein>
    <submittedName>
        <fullName evidence="7">S49 family peptidase</fullName>
    </submittedName>
</protein>
<evidence type="ECO:0000256" key="4">
    <source>
        <dbReference type="ARBA" id="ARBA00022825"/>
    </source>
</evidence>
<evidence type="ECO:0000313" key="8">
    <source>
        <dbReference type="Proteomes" id="UP000638014"/>
    </source>
</evidence>
<keyword evidence="4" id="KW-0720">Serine protease</keyword>
<dbReference type="InterPro" id="IPR047272">
    <property type="entry name" value="S49_SppA_C"/>
</dbReference>
<evidence type="ECO:0000313" key="7">
    <source>
        <dbReference type="EMBL" id="MBD1389483.1"/>
    </source>
</evidence>
<comment type="caution">
    <text evidence="7">The sequence shown here is derived from an EMBL/GenBank/DDBJ whole genome shotgun (WGS) entry which is preliminary data.</text>
</comment>
<dbReference type="Gene3D" id="3.90.226.10">
    <property type="entry name" value="2-enoyl-CoA Hydratase, Chain A, domain 1"/>
    <property type="match status" value="1"/>
</dbReference>
<dbReference type="SUPFAM" id="SSF52096">
    <property type="entry name" value="ClpP/crotonase"/>
    <property type="match status" value="1"/>
</dbReference>
<dbReference type="PANTHER" id="PTHR42987:SF8">
    <property type="entry name" value="PROTEINASE"/>
    <property type="match status" value="1"/>
</dbReference>
<dbReference type="GO" id="GO:0006508">
    <property type="term" value="P:proteolysis"/>
    <property type="evidence" value="ECO:0007669"/>
    <property type="project" value="UniProtKB-KW"/>
</dbReference>
<dbReference type="EMBL" id="JACXAF010000009">
    <property type="protein sequence ID" value="MBD1389483.1"/>
    <property type="molecule type" value="Genomic_DNA"/>
</dbReference>
<accession>A0A8J6QIR1</accession>
<name>A0A8J6QIR1_9GAMM</name>
<dbReference type="CDD" id="cd07023">
    <property type="entry name" value="S49_Sppa_N_C"/>
    <property type="match status" value="1"/>
</dbReference>
<keyword evidence="5" id="KW-1133">Transmembrane helix</keyword>
<sequence length="340" mass="36907">MSIISRLRALLPGSKGAAAETSDEALVQTLRRLARAKIVQSNTKTLFFGVIIITAVFNSSIGALLESSDTDHVALIEVKGAIMEGTPTGDGQLIVKALDQAIGDEHARAIVVAANSGGGSPTHAEIVYNRLMEYRAIPIEERKPVIVSIGDACASACYWMASAADEIYANTTSIVGSIGVRMDAWGFNEALEKVGVEKRILGMGQYKTILDPYLPYDTEEKEIVTREMMLPLYNIFIDAVDASRGDKIEDRDTVYSSLFWPGKTAKELGLVDTIGSIVDVEARLASDYGVETIEMRQYNRKRMKLSGLFETSMEMAGRALIRGMTTEMAAQAASSVPTIH</sequence>
<keyword evidence="5" id="KW-0472">Membrane</keyword>